<dbReference type="Gene3D" id="1.10.630.10">
    <property type="entry name" value="Cytochrome P450"/>
    <property type="match status" value="1"/>
</dbReference>
<dbReference type="PRINTS" id="PR00359">
    <property type="entry name" value="BP450"/>
</dbReference>
<comment type="similarity">
    <text evidence="1 2">Belongs to the cytochrome P450 family.</text>
</comment>
<sequence length="163" mass="17651">LLTGGIEPLGTGLAGTVLALHRSPGQLAAVRRGEIPHAHAVEEALRHDPPFHFAPRRASADLTVGGREIRRGQRVVLLLASANRDERQFPDGERFDARRGPVPHLAFGRGGHFCLGAVLARTQITTALRALERRLPELRLDVAAARRAPSFGKTILRPVPALI</sequence>
<keyword evidence="2" id="KW-0408">Iron</keyword>
<organism evidence="3 4">
    <name type="scientific">Streptomyces varsoviensis</name>
    <dbReference type="NCBI Taxonomy" id="67373"/>
    <lineage>
        <taxon>Bacteria</taxon>
        <taxon>Bacillati</taxon>
        <taxon>Actinomycetota</taxon>
        <taxon>Actinomycetes</taxon>
        <taxon>Kitasatosporales</taxon>
        <taxon>Streptomycetaceae</taxon>
        <taxon>Streptomyces</taxon>
    </lineage>
</organism>
<dbReference type="InterPro" id="IPR001128">
    <property type="entry name" value="Cyt_P450"/>
</dbReference>
<dbReference type="PANTHER" id="PTHR46696:SF1">
    <property type="entry name" value="CYTOCHROME P450 YJIB-RELATED"/>
    <property type="match status" value="1"/>
</dbReference>
<keyword evidence="2" id="KW-0349">Heme</keyword>
<comment type="caution">
    <text evidence="3">The sequence shown here is derived from an EMBL/GenBank/DDBJ whole genome shotgun (WGS) entry which is preliminary data.</text>
</comment>
<dbReference type="Pfam" id="PF00067">
    <property type="entry name" value="p450"/>
    <property type="match status" value="1"/>
</dbReference>
<protein>
    <recommendedName>
        <fullName evidence="5">Cytochrome P450</fullName>
    </recommendedName>
</protein>
<accession>A0ABR5IRF8</accession>
<evidence type="ECO:0008006" key="5">
    <source>
        <dbReference type="Google" id="ProtNLM"/>
    </source>
</evidence>
<keyword evidence="4" id="KW-1185">Reference proteome</keyword>
<dbReference type="EMBL" id="LGUT01004580">
    <property type="protein sequence ID" value="KOG44800.1"/>
    <property type="molecule type" value="Genomic_DNA"/>
</dbReference>
<name>A0ABR5IRF8_9ACTN</name>
<dbReference type="InterPro" id="IPR036396">
    <property type="entry name" value="Cyt_P450_sf"/>
</dbReference>
<proteinExistence type="inferred from homology"/>
<dbReference type="Proteomes" id="UP000037020">
    <property type="component" value="Unassembled WGS sequence"/>
</dbReference>
<evidence type="ECO:0000313" key="3">
    <source>
        <dbReference type="EMBL" id="KOG44800.1"/>
    </source>
</evidence>
<evidence type="ECO:0000313" key="4">
    <source>
        <dbReference type="Proteomes" id="UP000037020"/>
    </source>
</evidence>
<feature type="non-terminal residue" evidence="3">
    <location>
        <position position="1"/>
    </location>
</feature>
<dbReference type="PROSITE" id="PS00086">
    <property type="entry name" value="CYTOCHROME_P450"/>
    <property type="match status" value="1"/>
</dbReference>
<gene>
    <name evidence="3" type="ORF">ADK38_46185</name>
</gene>
<keyword evidence="2" id="KW-0503">Monooxygenase</keyword>
<keyword evidence="2" id="KW-0560">Oxidoreductase</keyword>
<evidence type="ECO:0000256" key="1">
    <source>
        <dbReference type="ARBA" id="ARBA00010617"/>
    </source>
</evidence>
<keyword evidence="2" id="KW-0479">Metal-binding</keyword>
<dbReference type="InterPro" id="IPR017972">
    <property type="entry name" value="Cyt_P450_CS"/>
</dbReference>
<dbReference type="SUPFAM" id="SSF48264">
    <property type="entry name" value="Cytochrome P450"/>
    <property type="match status" value="1"/>
</dbReference>
<evidence type="ECO:0000256" key="2">
    <source>
        <dbReference type="RuleBase" id="RU000461"/>
    </source>
</evidence>
<dbReference type="InterPro" id="IPR002397">
    <property type="entry name" value="Cyt_P450_B"/>
</dbReference>
<reference evidence="3 4" key="1">
    <citation type="submission" date="2015-07" db="EMBL/GenBank/DDBJ databases">
        <authorList>
            <person name="Ju K.-S."/>
            <person name="Doroghazi J.R."/>
            <person name="Metcalf W.W."/>
        </authorList>
    </citation>
    <scope>NUCLEOTIDE SEQUENCE [LARGE SCALE GENOMIC DNA]</scope>
    <source>
        <strain evidence="3 4">NRRL B-3589</strain>
    </source>
</reference>
<dbReference type="PANTHER" id="PTHR46696">
    <property type="entry name" value="P450, PUTATIVE (EUROFUNG)-RELATED"/>
    <property type="match status" value="1"/>
</dbReference>